<dbReference type="InterPro" id="IPR024671">
    <property type="entry name" value="Atg22-like"/>
</dbReference>
<gene>
    <name evidence="8" type="ORF">SAMN02745206_00399</name>
</gene>
<keyword evidence="4 6" id="KW-1133">Transmembrane helix</keyword>
<feature type="transmembrane region" description="Helical" evidence="6">
    <location>
        <begin position="377"/>
        <end position="396"/>
    </location>
</feature>
<evidence type="ECO:0000313" key="8">
    <source>
        <dbReference type="EMBL" id="SHE48854.1"/>
    </source>
</evidence>
<proteinExistence type="predicted"/>
<feature type="transmembrane region" description="Helical" evidence="6">
    <location>
        <begin position="21"/>
        <end position="40"/>
    </location>
</feature>
<feature type="domain" description="Major facilitator superfamily (MFS) profile" evidence="7">
    <location>
        <begin position="253"/>
        <end position="431"/>
    </location>
</feature>
<dbReference type="STRING" id="1121391.SAMN02745206_00399"/>
<dbReference type="AlphaFoldDB" id="A0A1M4TWV2"/>
<feature type="transmembrane region" description="Helical" evidence="6">
    <location>
        <begin position="343"/>
        <end position="365"/>
    </location>
</feature>
<evidence type="ECO:0000259" key="7">
    <source>
        <dbReference type="PROSITE" id="PS50850"/>
    </source>
</evidence>
<dbReference type="InterPro" id="IPR020846">
    <property type="entry name" value="MFS_dom"/>
</dbReference>
<keyword evidence="3 6" id="KW-0812">Transmembrane</keyword>
<dbReference type="InterPro" id="IPR036259">
    <property type="entry name" value="MFS_trans_sf"/>
</dbReference>
<accession>A0A1M4TWV2</accession>
<evidence type="ECO:0000313" key="9">
    <source>
        <dbReference type="Proteomes" id="UP000184076"/>
    </source>
</evidence>
<feature type="transmembrane region" description="Helical" evidence="6">
    <location>
        <begin position="240"/>
        <end position="263"/>
    </location>
</feature>
<evidence type="ECO:0000256" key="4">
    <source>
        <dbReference type="ARBA" id="ARBA00022989"/>
    </source>
</evidence>
<evidence type="ECO:0000256" key="1">
    <source>
        <dbReference type="ARBA" id="ARBA00004127"/>
    </source>
</evidence>
<feature type="transmembrane region" description="Helical" evidence="6">
    <location>
        <begin position="194"/>
        <end position="219"/>
    </location>
</feature>
<dbReference type="GO" id="GO:0012505">
    <property type="term" value="C:endomembrane system"/>
    <property type="evidence" value="ECO:0007669"/>
    <property type="project" value="UniProtKB-SubCell"/>
</dbReference>
<evidence type="ECO:0000256" key="6">
    <source>
        <dbReference type="SAM" id="Phobius"/>
    </source>
</evidence>
<sequence length="431" mass="46646">MSLLRRLFPTDRAQRAWCLYDWANSAFATSVLAVFLPVYFAKVVVPPDGVTLPILGLAWHTGASSLWAYTVSLSVLLVAVSAPLVGRVADEKASRKGFLLLCVAAGASATAFLAACGPGDVFRTLATFMAAYVAFSTSEIFYNSYLPHIAVASARDWLSGLGYAYGYVGGGLLLAVHLWALAHPTLLGLEDSAAAIRVFFLSVGIWWAVFSVPCALWLPKGIRRVREDDSHPPHLFSREFWAVYREIAAFPGALLMVCAYFFFNNGIQTVIAMASMYGATALKLETGDIALAFLITQAVAFPGALLLSRLAESHGTKRVLLVSIGLWCLIVLAAYKVDTAAQFQGLAACVGFVLGGSQALSRSLFSRLIPRERSSQFFGFFAVGGKFSALLGPFFFGLVQDLTEEPRSAILSVLFFFLAGLVLMWRVPEDD</sequence>
<feature type="transmembrane region" description="Helical" evidence="6">
    <location>
        <begin position="66"/>
        <end position="85"/>
    </location>
</feature>
<dbReference type="PANTHER" id="PTHR23519:SF1">
    <property type="entry name" value="AUTOPHAGY-RELATED PROTEIN 22"/>
    <property type="match status" value="1"/>
</dbReference>
<evidence type="ECO:0000256" key="2">
    <source>
        <dbReference type="ARBA" id="ARBA00022448"/>
    </source>
</evidence>
<dbReference type="GO" id="GO:0022857">
    <property type="term" value="F:transmembrane transporter activity"/>
    <property type="evidence" value="ECO:0007669"/>
    <property type="project" value="InterPro"/>
</dbReference>
<dbReference type="Proteomes" id="UP000184076">
    <property type="component" value="Unassembled WGS sequence"/>
</dbReference>
<dbReference type="PROSITE" id="PS50850">
    <property type="entry name" value="MFS"/>
    <property type="match status" value="1"/>
</dbReference>
<dbReference type="Pfam" id="PF11700">
    <property type="entry name" value="ATG22"/>
    <property type="match status" value="2"/>
</dbReference>
<comment type="subcellular location">
    <subcellularLocation>
        <location evidence="1">Endomembrane system</location>
        <topology evidence="1">Multi-pass membrane protein</topology>
    </subcellularLocation>
</comment>
<keyword evidence="9" id="KW-1185">Reference proteome</keyword>
<feature type="transmembrane region" description="Helical" evidence="6">
    <location>
        <begin position="163"/>
        <end position="182"/>
    </location>
</feature>
<dbReference type="EMBL" id="FQVB01000004">
    <property type="protein sequence ID" value="SHE48854.1"/>
    <property type="molecule type" value="Genomic_DNA"/>
</dbReference>
<feature type="transmembrane region" description="Helical" evidence="6">
    <location>
        <begin position="408"/>
        <end position="427"/>
    </location>
</feature>
<reference evidence="9" key="1">
    <citation type="submission" date="2016-11" db="EMBL/GenBank/DDBJ databases">
        <authorList>
            <person name="Varghese N."/>
            <person name="Submissions S."/>
        </authorList>
    </citation>
    <scope>NUCLEOTIDE SEQUENCE [LARGE SCALE GENOMIC DNA]</scope>
    <source>
        <strain evidence="9">DSM 9756</strain>
    </source>
</reference>
<dbReference type="InterPro" id="IPR050495">
    <property type="entry name" value="ATG22/LtaA_families"/>
</dbReference>
<keyword evidence="5 6" id="KW-0472">Membrane</keyword>
<dbReference type="PANTHER" id="PTHR23519">
    <property type="entry name" value="AUTOPHAGY-RELATED PROTEIN 22"/>
    <property type="match status" value="1"/>
</dbReference>
<feature type="transmembrane region" description="Helical" evidence="6">
    <location>
        <begin position="97"/>
        <end position="115"/>
    </location>
</feature>
<keyword evidence="2" id="KW-0813">Transport</keyword>
<dbReference type="RefSeq" id="WP_178371876.1">
    <property type="nucleotide sequence ID" value="NZ_FQVB01000004.1"/>
</dbReference>
<name>A0A1M4TWV2_9BACT</name>
<dbReference type="Gene3D" id="1.20.1250.20">
    <property type="entry name" value="MFS general substrate transporter like domains"/>
    <property type="match status" value="1"/>
</dbReference>
<feature type="transmembrane region" description="Helical" evidence="6">
    <location>
        <begin position="121"/>
        <end position="142"/>
    </location>
</feature>
<dbReference type="SUPFAM" id="SSF103473">
    <property type="entry name" value="MFS general substrate transporter"/>
    <property type="match status" value="1"/>
</dbReference>
<evidence type="ECO:0000256" key="3">
    <source>
        <dbReference type="ARBA" id="ARBA00022692"/>
    </source>
</evidence>
<organism evidence="8 9">
    <name type="scientific">Desulfacinum infernum DSM 9756</name>
    <dbReference type="NCBI Taxonomy" id="1121391"/>
    <lineage>
        <taxon>Bacteria</taxon>
        <taxon>Pseudomonadati</taxon>
        <taxon>Thermodesulfobacteriota</taxon>
        <taxon>Syntrophobacteria</taxon>
        <taxon>Syntrophobacterales</taxon>
        <taxon>Syntrophobacteraceae</taxon>
        <taxon>Desulfacinum</taxon>
    </lineage>
</organism>
<feature type="transmembrane region" description="Helical" evidence="6">
    <location>
        <begin position="319"/>
        <end position="337"/>
    </location>
</feature>
<protein>
    <submittedName>
        <fullName evidence="8">MFS transporter, UMF1 family</fullName>
    </submittedName>
</protein>
<evidence type="ECO:0000256" key="5">
    <source>
        <dbReference type="ARBA" id="ARBA00023136"/>
    </source>
</evidence>
<feature type="transmembrane region" description="Helical" evidence="6">
    <location>
        <begin position="289"/>
        <end position="307"/>
    </location>
</feature>